<dbReference type="CDD" id="cd07043">
    <property type="entry name" value="STAS_anti-anti-sigma_factors"/>
    <property type="match status" value="1"/>
</dbReference>
<reference evidence="2 3" key="1">
    <citation type="submission" date="2020-08" db="EMBL/GenBank/DDBJ databases">
        <title>Genomic Encyclopedia of Type Strains, Phase IV (KMG-IV): sequencing the most valuable type-strain genomes for metagenomic binning, comparative biology and taxonomic classification.</title>
        <authorList>
            <person name="Goeker M."/>
        </authorList>
    </citation>
    <scope>NUCLEOTIDE SEQUENCE [LARGE SCALE GENOMIC DNA]</scope>
    <source>
        <strain evidence="2 3">DSM 18233</strain>
    </source>
</reference>
<dbReference type="Gene3D" id="3.30.750.24">
    <property type="entry name" value="STAS domain"/>
    <property type="match status" value="1"/>
</dbReference>
<protein>
    <submittedName>
        <fullName evidence="2">Phospholipid transport system transporter-binding protein</fullName>
    </submittedName>
</protein>
<dbReference type="RefSeq" id="WP_184102767.1">
    <property type="nucleotide sequence ID" value="NZ_JACHHN010000009.1"/>
</dbReference>
<dbReference type="InterPro" id="IPR058548">
    <property type="entry name" value="MlaB-like_STAS"/>
</dbReference>
<evidence type="ECO:0000313" key="3">
    <source>
        <dbReference type="Proteomes" id="UP000543030"/>
    </source>
</evidence>
<name>A0A840RLZ5_9NEIS</name>
<dbReference type="PROSITE" id="PS50801">
    <property type="entry name" value="STAS"/>
    <property type="match status" value="1"/>
</dbReference>
<evidence type="ECO:0000313" key="2">
    <source>
        <dbReference type="EMBL" id="MBB5193121.1"/>
    </source>
</evidence>
<keyword evidence="3" id="KW-1185">Reference proteome</keyword>
<feature type="domain" description="STAS" evidence="1">
    <location>
        <begin position="1"/>
        <end position="89"/>
    </location>
</feature>
<accession>A0A840RLZ5</accession>
<dbReference type="EMBL" id="JACHHN010000009">
    <property type="protein sequence ID" value="MBB5193121.1"/>
    <property type="molecule type" value="Genomic_DNA"/>
</dbReference>
<sequence>MSDYTVTGNLTMLTASKQLAAFVWPEGASELTLNLGQLGEVDSAAVSVLLHWQRIARTRKARLEIKDMPIALAELIRLYGVQSLLPAGV</sequence>
<dbReference type="Proteomes" id="UP000543030">
    <property type="component" value="Unassembled WGS sequence"/>
</dbReference>
<dbReference type="SUPFAM" id="SSF52091">
    <property type="entry name" value="SpoIIaa-like"/>
    <property type="match status" value="1"/>
</dbReference>
<dbReference type="InterPro" id="IPR036513">
    <property type="entry name" value="STAS_dom_sf"/>
</dbReference>
<evidence type="ECO:0000259" key="1">
    <source>
        <dbReference type="PROSITE" id="PS50801"/>
    </source>
</evidence>
<proteinExistence type="predicted"/>
<dbReference type="InterPro" id="IPR002645">
    <property type="entry name" value="STAS_dom"/>
</dbReference>
<gene>
    <name evidence="2" type="ORF">HNQ50_003875</name>
</gene>
<comment type="caution">
    <text evidence="2">The sequence shown here is derived from an EMBL/GenBank/DDBJ whole genome shotgun (WGS) entry which is preliminary data.</text>
</comment>
<dbReference type="Pfam" id="PF13466">
    <property type="entry name" value="STAS_2"/>
    <property type="match status" value="1"/>
</dbReference>
<dbReference type="AlphaFoldDB" id="A0A840RLZ5"/>
<organism evidence="2 3">
    <name type="scientific">Silvimonas terrae</name>
    <dbReference type="NCBI Taxonomy" id="300266"/>
    <lineage>
        <taxon>Bacteria</taxon>
        <taxon>Pseudomonadati</taxon>
        <taxon>Pseudomonadota</taxon>
        <taxon>Betaproteobacteria</taxon>
        <taxon>Neisseriales</taxon>
        <taxon>Chitinibacteraceae</taxon>
        <taxon>Silvimonas</taxon>
    </lineage>
</organism>